<reference evidence="2" key="1">
    <citation type="submission" date="2024-06" db="EMBL/GenBank/DDBJ databases">
        <authorList>
            <person name="Liu X."/>
            <person name="Lenzi L."/>
            <person name="Haldenby T S."/>
            <person name="Uol C."/>
        </authorList>
    </citation>
    <scope>NUCLEOTIDE SEQUENCE</scope>
</reference>
<evidence type="ECO:0000313" key="2">
    <source>
        <dbReference type="EMBL" id="CAL5132340.1"/>
    </source>
</evidence>
<comment type="caution">
    <text evidence="2">The sequence shown here is derived from an EMBL/GenBank/DDBJ whole genome shotgun (WGS) entry which is preliminary data.</text>
</comment>
<accession>A0AAV2T6G9</accession>
<proteinExistence type="predicted"/>
<dbReference type="AlphaFoldDB" id="A0AAV2T6G9"/>
<organism evidence="2 3">
    <name type="scientific">Calicophoron daubneyi</name>
    <name type="common">Rumen fluke</name>
    <name type="synonym">Paramphistomum daubneyi</name>
    <dbReference type="NCBI Taxonomy" id="300641"/>
    <lineage>
        <taxon>Eukaryota</taxon>
        <taxon>Metazoa</taxon>
        <taxon>Spiralia</taxon>
        <taxon>Lophotrochozoa</taxon>
        <taxon>Platyhelminthes</taxon>
        <taxon>Trematoda</taxon>
        <taxon>Digenea</taxon>
        <taxon>Plagiorchiida</taxon>
        <taxon>Pronocephalata</taxon>
        <taxon>Paramphistomoidea</taxon>
        <taxon>Paramphistomidae</taxon>
        <taxon>Calicophoron</taxon>
    </lineage>
</organism>
<name>A0AAV2T6G9_CALDB</name>
<dbReference type="EMBL" id="CAXLJL010000123">
    <property type="protein sequence ID" value="CAL5132340.1"/>
    <property type="molecule type" value="Genomic_DNA"/>
</dbReference>
<evidence type="ECO:0000313" key="3">
    <source>
        <dbReference type="Proteomes" id="UP001497525"/>
    </source>
</evidence>
<feature type="region of interest" description="Disordered" evidence="1">
    <location>
        <begin position="135"/>
        <end position="156"/>
    </location>
</feature>
<dbReference type="Proteomes" id="UP001497525">
    <property type="component" value="Unassembled WGS sequence"/>
</dbReference>
<protein>
    <submittedName>
        <fullName evidence="2">Uncharacterized protein</fullName>
    </submittedName>
</protein>
<gene>
    <name evidence="2" type="ORF">CDAUBV1_LOCUS5175</name>
</gene>
<evidence type="ECO:0000256" key="1">
    <source>
        <dbReference type="SAM" id="MobiDB-lite"/>
    </source>
</evidence>
<sequence>MPDLLTNPLGAVKAEFLRLPIPESLVISLRASHCHNTADNGPCLSVATLLCTSSPLENTLTGYQHLRLPFLKCEGGGTTQVSEKDPEISVPHPVLHKSLQDCVGLVIFCKIDLNAYTPTSLGDLVDTLSKAFSSRASSLTRPQTKEGQPHPLCREGSVTSFVKPNVPRDRCKDMIMLGIDSSWIYPNQLSNSQKPQP</sequence>